<evidence type="ECO:0000313" key="4">
    <source>
        <dbReference type="Proteomes" id="UP001187531"/>
    </source>
</evidence>
<dbReference type="Proteomes" id="UP001187531">
    <property type="component" value="Unassembled WGS sequence"/>
</dbReference>
<dbReference type="InterPro" id="IPR029060">
    <property type="entry name" value="PIN-like_dom_sf"/>
</dbReference>
<comment type="similarity">
    <text evidence="1">Belongs to the constitutive coactivator of PPAR-gamma family.</text>
</comment>
<name>A0AA88I2G7_ARTSF</name>
<dbReference type="PANTHER" id="PTHR15976:SF16">
    <property type="entry name" value="ASTEROID DOMAIN-CONTAINING PROTEIN"/>
    <property type="match status" value="1"/>
</dbReference>
<dbReference type="InterPro" id="IPR026784">
    <property type="entry name" value="Coact_PPARg"/>
</dbReference>
<evidence type="ECO:0000256" key="2">
    <source>
        <dbReference type="SAM" id="MobiDB-lite"/>
    </source>
</evidence>
<feature type="compositionally biased region" description="Polar residues" evidence="2">
    <location>
        <begin position="751"/>
        <end position="761"/>
    </location>
</feature>
<dbReference type="EMBL" id="JAVRJZ010000005">
    <property type="protein sequence ID" value="KAK2722725.1"/>
    <property type="molecule type" value="Genomic_DNA"/>
</dbReference>
<dbReference type="SUPFAM" id="SSF88723">
    <property type="entry name" value="PIN domain-like"/>
    <property type="match status" value="1"/>
</dbReference>
<accession>A0AA88I2G7</accession>
<dbReference type="Gene3D" id="3.40.50.1010">
    <property type="entry name" value="5'-nuclease"/>
    <property type="match status" value="1"/>
</dbReference>
<reference evidence="3" key="1">
    <citation type="submission" date="2023-07" db="EMBL/GenBank/DDBJ databases">
        <title>Chromosome-level genome assembly of Artemia franciscana.</title>
        <authorList>
            <person name="Jo E."/>
        </authorList>
    </citation>
    <scope>NUCLEOTIDE SEQUENCE</scope>
    <source>
        <tissue evidence="3">Whole body</tissue>
    </source>
</reference>
<dbReference type="AlphaFoldDB" id="A0AA88I2G7"/>
<dbReference type="FunFam" id="3.40.50.1010:FF:000009">
    <property type="entry name" value="Constitutive coactivator of PPAR-gamma-like protein 1"/>
    <property type="match status" value="1"/>
</dbReference>
<evidence type="ECO:0000313" key="3">
    <source>
        <dbReference type="EMBL" id="KAK2722725.1"/>
    </source>
</evidence>
<organism evidence="3 4">
    <name type="scientific">Artemia franciscana</name>
    <name type="common">Brine shrimp</name>
    <name type="synonym">Artemia sanfranciscana</name>
    <dbReference type="NCBI Taxonomy" id="6661"/>
    <lineage>
        <taxon>Eukaryota</taxon>
        <taxon>Metazoa</taxon>
        <taxon>Ecdysozoa</taxon>
        <taxon>Arthropoda</taxon>
        <taxon>Crustacea</taxon>
        <taxon>Branchiopoda</taxon>
        <taxon>Anostraca</taxon>
        <taxon>Artemiidae</taxon>
        <taxon>Artemia</taxon>
    </lineage>
</organism>
<feature type="region of interest" description="Disordered" evidence="2">
    <location>
        <begin position="340"/>
        <end position="367"/>
    </location>
</feature>
<proteinExistence type="inferred from homology"/>
<sequence>MCLKDLQKYLEAEIDGASVPVNLIKIAMETVGSAPFHPGANALMPQNELNILVDGESCLDRLYGGFYSDWVCGGQWHRVVRFLCSLVPTMRNNKISMACYFDGTDGASRFEEWKDLQLKRRENVNLILRHIIAKGTPPPKIWWVPPTALRTCLSLALRHVTVPVLYSIEDHHQEVIGFCRERHFDALLADSADFAVFDPPRYLSASNLKLTNRGAIQTKELLLDVVARKLNLNPNRLVVFASLLGNHILPVSDLKDFHKRLVPEAKDESPTMKQLIPAVANFVRDLASIDSLTLVGASVFGSSADPRVAKFQKCVYYYMNGTSDSFRKFQNAVSIGAVGDSRPKAPGQEKVADKARATSPKTDVSSLPPVSKEVIRMASSRHARGLMSPYVYHLLTRGEICLPTLLEDEASRELPNIHKFYRPLRQNIYGILFNLYHHTFLANQDKEKKDSDEAHQIPDIAIKEWVWCKGNEFKEPDHVRATSIGWAVPTVNTLWFGTGEDDIKRRMRAYLSCMRSDVQIMLNPAFVPQKLVILVSVLRYIMTEPHMQVLRPYELDAFLLSSFLPEIKDTEFTEDLTISPVTKRGVQLATLFMEGVEMAILANDVAGSPIPWQMVCPWLYFDGKVFQATLAKAFTSTSYQDLCDYRNDLILKLERLRKAVLDGLSNDVFAAPMLPSPRRPMCKLIGFIRNYSSITRLDNGRGARRGQSVSRGGPGGQLAVGGVVVGSWGPNPVARGRGRTRGPVSFPTRGRGQSRSVSTRK</sequence>
<keyword evidence="4" id="KW-1185">Reference proteome</keyword>
<feature type="non-terminal residue" evidence="3">
    <location>
        <position position="1"/>
    </location>
</feature>
<dbReference type="PANTHER" id="PTHR15976">
    <property type="entry name" value="CONSTITUTIVE COACTIVATOR OF PEROXISOME PROLIFERATOR-ACTIVATED RECEPTOR GAMMA"/>
    <property type="match status" value="1"/>
</dbReference>
<feature type="region of interest" description="Disordered" evidence="2">
    <location>
        <begin position="730"/>
        <end position="761"/>
    </location>
</feature>
<protein>
    <recommendedName>
        <fullName evidence="5">Asteroid domain-containing protein</fullName>
    </recommendedName>
</protein>
<dbReference type="GO" id="GO:0005634">
    <property type="term" value="C:nucleus"/>
    <property type="evidence" value="ECO:0007669"/>
    <property type="project" value="TreeGrafter"/>
</dbReference>
<evidence type="ECO:0008006" key="5">
    <source>
        <dbReference type="Google" id="ProtNLM"/>
    </source>
</evidence>
<evidence type="ECO:0000256" key="1">
    <source>
        <dbReference type="ARBA" id="ARBA00009495"/>
    </source>
</evidence>
<comment type="caution">
    <text evidence="3">The sequence shown here is derived from an EMBL/GenBank/DDBJ whole genome shotgun (WGS) entry which is preliminary data.</text>
</comment>
<gene>
    <name evidence="3" type="ORF">QYM36_003044</name>
</gene>